<comment type="caution">
    <text evidence="2">The sequence shown here is derived from an EMBL/GenBank/DDBJ whole genome shotgun (WGS) entry which is preliminary data.</text>
</comment>
<evidence type="ECO:0000259" key="1">
    <source>
        <dbReference type="Pfam" id="PF01031"/>
    </source>
</evidence>
<dbReference type="OrthoDB" id="8940933at2759"/>
<organism evidence="2 3">
    <name type="scientific">Liparis tanakae</name>
    <name type="common">Tanaka's snailfish</name>
    <dbReference type="NCBI Taxonomy" id="230148"/>
    <lineage>
        <taxon>Eukaryota</taxon>
        <taxon>Metazoa</taxon>
        <taxon>Chordata</taxon>
        <taxon>Craniata</taxon>
        <taxon>Vertebrata</taxon>
        <taxon>Euteleostomi</taxon>
        <taxon>Actinopterygii</taxon>
        <taxon>Neopterygii</taxon>
        <taxon>Teleostei</taxon>
        <taxon>Neoteleostei</taxon>
        <taxon>Acanthomorphata</taxon>
        <taxon>Eupercaria</taxon>
        <taxon>Perciformes</taxon>
        <taxon>Cottioidei</taxon>
        <taxon>Cottales</taxon>
        <taxon>Liparidae</taxon>
        <taxon>Liparis</taxon>
    </lineage>
</organism>
<dbReference type="InterPro" id="IPR000375">
    <property type="entry name" value="Dynamin_stalk"/>
</dbReference>
<dbReference type="GO" id="GO:0008017">
    <property type="term" value="F:microtubule binding"/>
    <property type="evidence" value="ECO:0007669"/>
    <property type="project" value="TreeGrafter"/>
</dbReference>
<sequence length="101" mass="11720">MAFEAIVKKQISRLKGPCVQFVDMVSQELVATVNECINQLSSFPKLQDETERMVSTEIREQESRCRDQVVHTRPQHHVTLLIDMQLAYVNTKHEDFIGFTK</sequence>
<dbReference type="AlphaFoldDB" id="A0A4Z2ECW0"/>
<reference evidence="2 3" key="1">
    <citation type="submission" date="2019-03" db="EMBL/GenBank/DDBJ databases">
        <title>First draft genome of Liparis tanakae, snailfish: a comprehensive survey of snailfish specific genes.</title>
        <authorList>
            <person name="Kim W."/>
            <person name="Song I."/>
            <person name="Jeong J.-H."/>
            <person name="Kim D."/>
            <person name="Kim S."/>
            <person name="Ryu S."/>
            <person name="Song J.Y."/>
            <person name="Lee S.K."/>
        </authorList>
    </citation>
    <scope>NUCLEOTIDE SEQUENCE [LARGE SCALE GENOMIC DNA]</scope>
    <source>
        <tissue evidence="2">Muscle</tissue>
    </source>
</reference>
<dbReference type="GO" id="GO:0005874">
    <property type="term" value="C:microtubule"/>
    <property type="evidence" value="ECO:0007669"/>
    <property type="project" value="TreeGrafter"/>
</dbReference>
<dbReference type="PANTHER" id="PTHR11566:SF54">
    <property type="entry name" value="DYNAMIN-3"/>
    <property type="match status" value="1"/>
</dbReference>
<evidence type="ECO:0000313" key="2">
    <source>
        <dbReference type="EMBL" id="TNN26400.1"/>
    </source>
</evidence>
<dbReference type="PANTHER" id="PTHR11566">
    <property type="entry name" value="DYNAMIN"/>
    <property type="match status" value="1"/>
</dbReference>
<evidence type="ECO:0000313" key="3">
    <source>
        <dbReference type="Proteomes" id="UP000314294"/>
    </source>
</evidence>
<feature type="domain" description="Dynamin stalk" evidence="1">
    <location>
        <begin position="1"/>
        <end position="100"/>
    </location>
</feature>
<name>A0A4Z2ECW0_9TELE</name>
<gene>
    <name evidence="2" type="primary">Dnm2</name>
    <name evidence="2" type="ORF">EYF80_063462</name>
</gene>
<dbReference type="GO" id="GO:0098793">
    <property type="term" value="C:presynapse"/>
    <property type="evidence" value="ECO:0007669"/>
    <property type="project" value="GOC"/>
</dbReference>
<proteinExistence type="predicted"/>
<dbReference type="Pfam" id="PF01031">
    <property type="entry name" value="Dynamin_M"/>
    <property type="match status" value="1"/>
</dbReference>
<keyword evidence="3" id="KW-1185">Reference proteome</keyword>
<dbReference type="GO" id="GO:0016185">
    <property type="term" value="P:synaptic vesicle budding from presynaptic endocytic zone membrane"/>
    <property type="evidence" value="ECO:0007669"/>
    <property type="project" value="TreeGrafter"/>
</dbReference>
<dbReference type="InterPro" id="IPR022812">
    <property type="entry name" value="Dynamin"/>
</dbReference>
<dbReference type="GO" id="GO:0005886">
    <property type="term" value="C:plasma membrane"/>
    <property type="evidence" value="ECO:0007669"/>
    <property type="project" value="TreeGrafter"/>
</dbReference>
<dbReference type="GO" id="GO:0031623">
    <property type="term" value="P:receptor internalization"/>
    <property type="evidence" value="ECO:0007669"/>
    <property type="project" value="TreeGrafter"/>
</dbReference>
<dbReference type="Gene3D" id="1.20.120.1240">
    <property type="entry name" value="Dynamin, middle domain"/>
    <property type="match status" value="1"/>
</dbReference>
<dbReference type="GO" id="GO:0005737">
    <property type="term" value="C:cytoplasm"/>
    <property type="evidence" value="ECO:0007669"/>
    <property type="project" value="TreeGrafter"/>
</dbReference>
<protein>
    <submittedName>
        <fullName evidence="2">Dynamin-2</fullName>
    </submittedName>
</protein>
<dbReference type="GO" id="GO:0003924">
    <property type="term" value="F:GTPase activity"/>
    <property type="evidence" value="ECO:0007669"/>
    <property type="project" value="TreeGrafter"/>
</dbReference>
<accession>A0A4Z2ECW0</accession>
<dbReference type="EMBL" id="SRLO01010320">
    <property type="protein sequence ID" value="TNN26400.1"/>
    <property type="molecule type" value="Genomic_DNA"/>
</dbReference>
<dbReference type="Proteomes" id="UP000314294">
    <property type="component" value="Unassembled WGS sequence"/>
</dbReference>